<name>A0A5J9UJB4_9POAL</name>
<evidence type="ECO:0000313" key="1">
    <source>
        <dbReference type="EMBL" id="TVU23873.1"/>
    </source>
</evidence>
<keyword evidence="2" id="KW-1185">Reference proteome</keyword>
<accession>A0A5J9UJB4</accession>
<protein>
    <submittedName>
        <fullName evidence="1">Uncharacterized protein</fullName>
    </submittedName>
</protein>
<comment type="caution">
    <text evidence="1">The sequence shown here is derived from an EMBL/GenBank/DDBJ whole genome shotgun (WGS) entry which is preliminary data.</text>
</comment>
<dbReference type="AlphaFoldDB" id="A0A5J9UJB4"/>
<dbReference type="Gramene" id="TVU23873">
    <property type="protein sequence ID" value="TVU23873"/>
    <property type="gene ID" value="EJB05_26258"/>
</dbReference>
<sequence length="95" mass="10913">MEVDEAEAALRNAANIHPNRPTLEVLRLNEDEMISVVQDQKKTTMYQEHKKQQEGEPTAHEGVAKTCTRKYSVHFLFHVHPLQILLPQLATKNVQ</sequence>
<evidence type="ECO:0000313" key="2">
    <source>
        <dbReference type="Proteomes" id="UP000324897"/>
    </source>
</evidence>
<proteinExistence type="predicted"/>
<dbReference type="Proteomes" id="UP000324897">
    <property type="component" value="Chromosome 2"/>
</dbReference>
<dbReference type="EMBL" id="RWGY01000013">
    <property type="protein sequence ID" value="TVU23873.1"/>
    <property type="molecule type" value="Genomic_DNA"/>
</dbReference>
<organism evidence="1 2">
    <name type="scientific">Eragrostis curvula</name>
    <name type="common">weeping love grass</name>
    <dbReference type="NCBI Taxonomy" id="38414"/>
    <lineage>
        <taxon>Eukaryota</taxon>
        <taxon>Viridiplantae</taxon>
        <taxon>Streptophyta</taxon>
        <taxon>Embryophyta</taxon>
        <taxon>Tracheophyta</taxon>
        <taxon>Spermatophyta</taxon>
        <taxon>Magnoliopsida</taxon>
        <taxon>Liliopsida</taxon>
        <taxon>Poales</taxon>
        <taxon>Poaceae</taxon>
        <taxon>PACMAD clade</taxon>
        <taxon>Chloridoideae</taxon>
        <taxon>Eragrostideae</taxon>
        <taxon>Eragrostidinae</taxon>
        <taxon>Eragrostis</taxon>
    </lineage>
</organism>
<gene>
    <name evidence="1" type="ORF">EJB05_26258</name>
</gene>
<reference evidence="1 2" key="1">
    <citation type="journal article" date="2019" name="Sci. Rep.">
        <title>A high-quality genome of Eragrostis curvula grass provides insights into Poaceae evolution and supports new strategies to enhance forage quality.</title>
        <authorList>
            <person name="Carballo J."/>
            <person name="Santos B.A.C.M."/>
            <person name="Zappacosta D."/>
            <person name="Garbus I."/>
            <person name="Selva J.P."/>
            <person name="Gallo C.A."/>
            <person name="Diaz A."/>
            <person name="Albertini E."/>
            <person name="Caccamo M."/>
            <person name="Echenique V."/>
        </authorList>
    </citation>
    <scope>NUCLEOTIDE SEQUENCE [LARGE SCALE GENOMIC DNA]</scope>
    <source>
        <strain evidence="2">cv. Victoria</strain>
        <tissue evidence="1">Leaf</tissue>
    </source>
</reference>